<dbReference type="Gene3D" id="3.20.20.300">
    <property type="entry name" value="Glycoside hydrolase, family 3, N-terminal domain"/>
    <property type="match status" value="1"/>
</dbReference>
<dbReference type="Proteomes" id="UP000306954">
    <property type="component" value="Unassembled WGS sequence"/>
</dbReference>
<evidence type="ECO:0000313" key="8">
    <source>
        <dbReference type="EMBL" id="TIB17026.1"/>
    </source>
</evidence>
<dbReference type="SUPFAM" id="SSF51445">
    <property type="entry name" value="(Trans)glycosidases"/>
    <property type="match status" value="1"/>
</dbReference>
<feature type="domain" description="PA14" evidence="7">
    <location>
        <begin position="403"/>
        <end position="564"/>
    </location>
</feature>
<comment type="caution">
    <text evidence="8">The sequence shown here is derived from an EMBL/GenBank/DDBJ whole genome shotgun (WGS) entry which is preliminary data.</text>
</comment>
<comment type="pathway">
    <text evidence="6">Glycan metabolism; cellulose degradation.</text>
</comment>
<dbReference type="InterPro" id="IPR026891">
    <property type="entry name" value="Fn3-like"/>
</dbReference>
<keyword evidence="6" id="KW-0119">Carbohydrate metabolism</keyword>
<proteinExistence type="inferred from homology"/>
<dbReference type="InterPro" id="IPR019800">
    <property type="entry name" value="Glyco_hydro_3_AS"/>
</dbReference>
<dbReference type="Pfam" id="PF00933">
    <property type="entry name" value="Glyco_hydro_3"/>
    <property type="match status" value="1"/>
</dbReference>
<organism evidence="8 9">
    <name type="scientific">Wallemia ichthyophaga</name>
    <dbReference type="NCBI Taxonomy" id="245174"/>
    <lineage>
        <taxon>Eukaryota</taxon>
        <taxon>Fungi</taxon>
        <taxon>Dikarya</taxon>
        <taxon>Basidiomycota</taxon>
        <taxon>Wallemiomycotina</taxon>
        <taxon>Wallemiomycetes</taxon>
        <taxon>Wallemiales</taxon>
        <taxon>Wallemiaceae</taxon>
        <taxon>Wallemia</taxon>
    </lineage>
</organism>
<dbReference type="GO" id="GO:0030245">
    <property type="term" value="P:cellulose catabolic process"/>
    <property type="evidence" value="ECO:0007669"/>
    <property type="project" value="UniProtKB-UniPathway"/>
</dbReference>
<accession>A0A4T0I4F6</accession>
<evidence type="ECO:0000313" key="9">
    <source>
        <dbReference type="Proteomes" id="UP000306954"/>
    </source>
</evidence>
<comment type="catalytic activity">
    <reaction evidence="1 6">
        <text>Hydrolysis of terminal, non-reducing beta-D-glucosyl residues with release of beta-D-glucose.</text>
        <dbReference type="EC" id="3.2.1.21"/>
    </reaction>
</comment>
<dbReference type="AlphaFoldDB" id="A0A4T0I4F6"/>
<dbReference type="EC" id="3.2.1.21" evidence="3 6"/>
<evidence type="ECO:0000256" key="5">
    <source>
        <dbReference type="ARBA" id="ARBA00023295"/>
    </source>
</evidence>
<dbReference type="InterPro" id="IPR036962">
    <property type="entry name" value="Glyco_hydro_3_N_sf"/>
</dbReference>
<keyword evidence="5 6" id="KW-0326">Glycosidase</keyword>
<protein>
    <recommendedName>
        <fullName evidence="3 6">beta-glucosidase</fullName>
        <ecNumber evidence="3 6">3.2.1.21</ecNumber>
    </recommendedName>
</protein>
<reference evidence="8 9" key="1">
    <citation type="submission" date="2019-03" db="EMBL/GenBank/DDBJ databases">
        <title>Sequencing 23 genomes of Wallemia ichthyophaga.</title>
        <authorList>
            <person name="Gostincar C."/>
        </authorList>
    </citation>
    <scope>NUCLEOTIDE SEQUENCE [LARGE SCALE GENOMIC DNA]</scope>
    <source>
        <strain evidence="8 9">EXF-8621</strain>
    </source>
</reference>
<keyword evidence="4 6" id="KW-0378">Hydrolase</keyword>
<dbReference type="PROSITE" id="PS51820">
    <property type="entry name" value="PA14"/>
    <property type="match status" value="1"/>
</dbReference>
<dbReference type="InterPro" id="IPR050288">
    <property type="entry name" value="Cellulose_deg_GH3"/>
</dbReference>
<evidence type="ECO:0000256" key="2">
    <source>
        <dbReference type="ARBA" id="ARBA00005336"/>
    </source>
</evidence>
<dbReference type="InterPro" id="IPR017853">
    <property type="entry name" value="GH"/>
</dbReference>
<dbReference type="Gene3D" id="3.40.50.1700">
    <property type="entry name" value="Glycoside hydrolase family 3 C-terminal domain"/>
    <property type="match status" value="1"/>
</dbReference>
<dbReference type="InterPro" id="IPR011658">
    <property type="entry name" value="PA14_dom"/>
</dbReference>
<dbReference type="GO" id="GO:0008422">
    <property type="term" value="F:beta-glucosidase activity"/>
    <property type="evidence" value="ECO:0007669"/>
    <property type="project" value="UniProtKB-EC"/>
</dbReference>
<dbReference type="EMBL" id="SPOF01000002">
    <property type="protein sequence ID" value="TIB17026.1"/>
    <property type="molecule type" value="Genomic_DNA"/>
</dbReference>
<evidence type="ECO:0000256" key="4">
    <source>
        <dbReference type="ARBA" id="ARBA00022801"/>
    </source>
</evidence>
<dbReference type="FunFam" id="2.60.40.10:FF:000495">
    <property type="entry name" value="Periplasmic beta-glucosidase"/>
    <property type="match status" value="1"/>
</dbReference>
<evidence type="ECO:0000259" key="7">
    <source>
        <dbReference type="PROSITE" id="PS51820"/>
    </source>
</evidence>
<dbReference type="PANTHER" id="PTHR42715:SF3">
    <property type="entry name" value="BETA-GLUCOSIDASE B-RELATED"/>
    <property type="match status" value="1"/>
</dbReference>
<dbReference type="Pfam" id="PF01915">
    <property type="entry name" value="Glyco_hydro_3_C"/>
    <property type="match status" value="1"/>
</dbReference>
<dbReference type="InterPro" id="IPR001764">
    <property type="entry name" value="Glyco_hydro_3_N"/>
</dbReference>
<name>A0A4T0I4F6_WALIC</name>
<dbReference type="SUPFAM" id="SSF56988">
    <property type="entry name" value="Anthrax protective antigen"/>
    <property type="match status" value="1"/>
</dbReference>
<dbReference type="SMART" id="SM01217">
    <property type="entry name" value="Fn3_like"/>
    <property type="match status" value="1"/>
</dbReference>
<dbReference type="SMART" id="SM00758">
    <property type="entry name" value="PA14"/>
    <property type="match status" value="1"/>
</dbReference>
<dbReference type="Pfam" id="PF14310">
    <property type="entry name" value="Fn3-like"/>
    <property type="match status" value="1"/>
</dbReference>
<gene>
    <name evidence="8" type="ORF">E3P90_00187</name>
</gene>
<dbReference type="PRINTS" id="PR00133">
    <property type="entry name" value="GLHYDRLASE3"/>
</dbReference>
<sequence length="842" mass="91709">MTLPELNVEELLQQLTVKEKIELLAGKDMWHTVNNTRLGIPSIRTSDGPNGVRGINFFEGTPSSCFPGATALGASFDNQLLEKVGSALADECIAKGVHVLLAPTINIQRSPLGGRGFESYSEDPELSGTLAKYFVKGLQDKGVAATIKHYVGNDQEFERMSMSSEISERALREIYLRAFEIPLRESEHKPWSVMTAYNRVNGLHCSEDPRLLGDILRGEWGWNGMTMSDWFGTYSAGESTHAGLDLEMPGPSVVRGAALQRALTAKKVFIEDIDARVKNVLELINKVRKSGIDEATPEKVHDTPELRQTLREAAANGVVLLKNEENVMPIKKGTTKISVIGPNAESAIISGGGSAALRASYAVSPLDAIREQAKEIGAEVVYSRGGNAHKLTPLFGPELKTADGRAGVDVKFYGSDPAAGKAKPLHELYAHSSHLFFNDNLPGPETVPLTCWAEASGIFTPNKTDNYEIGIAGAGQTDLFVDGERVVDNSTNPQPGTLWFNSGSQERTVVKKLEEGKQYSIMARLYYSSEGAQAAGTLSPHSRGGIRFGISPSKSQDEFLQEALDACKGADLVLCFVGLNNDFESEGFDRPDMKLPDSANAFMNAISSAHSNTVAIVQSGTPVELPWVDKVKGVYQAFYGGNEVGNGLADILFGRLNPSAKLPLTMPVELRDSPSHLNFGGENGRVVYAEGVFVGYRHFATTGKKPLFPFGKGLSYTSFDVTNARVDQTSDSHDVLIRMKVTNTGSVAGREVIQLYVNDVESRLARPFLELKAYAKTNLILPGESEEVTLMLGKRAFSYFDDFKSRWVIEAGEFKLFVATSSAVEDIKHTLSYYVDKTSEFI</sequence>
<dbReference type="Pfam" id="PF07691">
    <property type="entry name" value="PA14"/>
    <property type="match status" value="1"/>
</dbReference>
<dbReference type="InterPro" id="IPR037524">
    <property type="entry name" value="PA14/GLEYA"/>
</dbReference>
<dbReference type="InterPro" id="IPR013783">
    <property type="entry name" value="Ig-like_fold"/>
</dbReference>
<dbReference type="InterPro" id="IPR036881">
    <property type="entry name" value="Glyco_hydro_3_C_sf"/>
</dbReference>
<dbReference type="SUPFAM" id="SSF52279">
    <property type="entry name" value="Beta-D-glucan exohydrolase, C-terminal domain"/>
    <property type="match status" value="1"/>
</dbReference>
<evidence type="ECO:0000256" key="3">
    <source>
        <dbReference type="ARBA" id="ARBA00012744"/>
    </source>
</evidence>
<dbReference type="PROSITE" id="PS00775">
    <property type="entry name" value="GLYCOSYL_HYDROL_F3"/>
    <property type="match status" value="1"/>
</dbReference>
<dbReference type="UniPathway" id="UPA00696"/>
<comment type="similarity">
    <text evidence="2 6">Belongs to the glycosyl hydrolase 3 family.</text>
</comment>
<dbReference type="InterPro" id="IPR002772">
    <property type="entry name" value="Glyco_hydro_3_C"/>
</dbReference>
<dbReference type="PANTHER" id="PTHR42715">
    <property type="entry name" value="BETA-GLUCOSIDASE"/>
    <property type="match status" value="1"/>
</dbReference>
<evidence type="ECO:0000256" key="6">
    <source>
        <dbReference type="RuleBase" id="RU361161"/>
    </source>
</evidence>
<evidence type="ECO:0000256" key="1">
    <source>
        <dbReference type="ARBA" id="ARBA00000448"/>
    </source>
</evidence>
<dbReference type="Gene3D" id="2.60.120.260">
    <property type="entry name" value="Galactose-binding domain-like"/>
    <property type="match status" value="1"/>
</dbReference>
<dbReference type="Gene3D" id="2.60.40.10">
    <property type="entry name" value="Immunoglobulins"/>
    <property type="match status" value="1"/>
</dbReference>
<keyword evidence="6" id="KW-0624">Polysaccharide degradation</keyword>